<reference evidence="17 19" key="2">
    <citation type="submission" date="2018-10" db="EMBL/GenBank/DDBJ databases">
        <title>Genomic Encyclopedia of Type Strains, Phase IV (KMG-IV): sequencing the most valuable type-strain genomes for metagenomic binning, comparative biology and taxonomic classification.</title>
        <authorList>
            <person name="Goeker M."/>
        </authorList>
    </citation>
    <scope>NUCLEOTIDE SEQUENCE [LARGE SCALE GENOMIC DNA]</scope>
    <source>
        <strain evidence="17 19">DSM 19791</strain>
    </source>
</reference>
<dbReference type="RefSeq" id="WP_121051090.1">
    <property type="nucleotide sequence ID" value="NZ_AP018711.1"/>
</dbReference>
<reference evidence="16 18" key="1">
    <citation type="submission" date="2018-06" db="EMBL/GenBank/DDBJ databases">
        <title>Complete Genome Sequence of the Microcystin-Degrading Bacterium Sphingosinicella microcystinivorans Strain B-9.</title>
        <authorList>
            <person name="Jin H."/>
            <person name="Nishizawa T."/>
            <person name="Guo Y."/>
            <person name="Nishizawa A."/>
            <person name="Park H."/>
            <person name="Kato H."/>
            <person name="Tsuji K."/>
            <person name="Harada K."/>
        </authorList>
    </citation>
    <scope>NUCLEOTIDE SEQUENCE [LARGE SCALE GENOMIC DNA]</scope>
    <source>
        <strain evidence="16 18">B9</strain>
    </source>
</reference>
<evidence type="ECO:0000256" key="2">
    <source>
        <dbReference type="ARBA" id="ARBA00006488"/>
    </source>
</evidence>
<comment type="subcellular location">
    <subcellularLocation>
        <location evidence="1">Membrane</location>
    </subcellularLocation>
</comment>
<proteinExistence type="inferred from homology"/>
<feature type="binding site" description="covalent" evidence="13">
    <location>
        <position position="79"/>
    </location>
    <ligand>
        <name>heme c</name>
        <dbReference type="ChEBI" id="CHEBI:61717"/>
    </ligand>
</feature>
<feature type="binding site" description="covalent" evidence="13">
    <location>
        <position position="204"/>
    </location>
    <ligand>
        <name>heme c</name>
        <dbReference type="ChEBI" id="CHEBI:61717"/>
    </ligand>
</feature>
<evidence type="ECO:0000313" key="18">
    <source>
        <dbReference type="Proteomes" id="UP000275727"/>
    </source>
</evidence>
<dbReference type="InterPro" id="IPR009056">
    <property type="entry name" value="Cyt_c-like_dom"/>
</dbReference>
<dbReference type="SUPFAM" id="SSF81496">
    <property type="entry name" value="Cytochrome c1 subunit of cytochrome bc1 complex (Ubiquinol-cytochrome c reductase), transmembrane anchor"/>
    <property type="match status" value="1"/>
</dbReference>
<dbReference type="KEGG" id="smic:SmB9_04540"/>
<dbReference type="PRINTS" id="PR00603">
    <property type="entry name" value="CYTOCHROMEC1"/>
</dbReference>
<evidence type="ECO:0000256" key="5">
    <source>
        <dbReference type="ARBA" id="ARBA00022617"/>
    </source>
</evidence>
<evidence type="ECO:0000256" key="1">
    <source>
        <dbReference type="ARBA" id="ARBA00004370"/>
    </source>
</evidence>
<keyword evidence="11 13" id="KW-0408">Iron</keyword>
<dbReference type="InterPro" id="IPR021157">
    <property type="entry name" value="Cyt_c1_TM_anchor_C"/>
</dbReference>
<keyword evidence="10 14" id="KW-1133">Transmembrane helix</keyword>
<feature type="binding site" description="covalent" evidence="13">
    <location>
        <position position="78"/>
    </location>
    <ligand>
        <name>heme c</name>
        <dbReference type="ChEBI" id="CHEBI:61717"/>
    </ligand>
</feature>
<dbReference type="Proteomes" id="UP000275727">
    <property type="component" value="Chromosome"/>
</dbReference>
<accession>A0AAD1D2X7</accession>
<comment type="similarity">
    <text evidence="2">Belongs to the cytochrome c family.</text>
</comment>
<evidence type="ECO:0000256" key="11">
    <source>
        <dbReference type="ARBA" id="ARBA00023004"/>
    </source>
</evidence>
<evidence type="ECO:0000313" key="19">
    <source>
        <dbReference type="Proteomes" id="UP000276029"/>
    </source>
</evidence>
<dbReference type="GO" id="GO:0009055">
    <property type="term" value="F:electron transfer activity"/>
    <property type="evidence" value="ECO:0007669"/>
    <property type="project" value="InterPro"/>
</dbReference>
<evidence type="ECO:0000313" key="17">
    <source>
        <dbReference type="EMBL" id="RKS89041.1"/>
    </source>
</evidence>
<protein>
    <recommendedName>
        <fullName evidence="3">Cytochrome c1</fullName>
    </recommendedName>
</protein>
<dbReference type="EMBL" id="RBWX01000008">
    <property type="protein sequence ID" value="RKS89041.1"/>
    <property type="molecule type" value="Genomic_DNA"/>
</dbReference>
<evidence type="ECO:0000256" key="14">
    <source>
        <dbReference type="SAM" id="Phobius"/>
    </source>
</evidence>
<evidence type="ECO:0000259" key="15">
    <source>
        <dbReference type="PROSITE" id="PS51007"/>
    </source>
</evidence>
<dbReference type="PROSITE" id="PS51007">
    <property type="entry name" value="CYTC"/>
    <property type="match status" value="1"/>
</dbReference>
<dbReference type="Pfam" id="PF02167">
    <property type="entry name" value="Cytochrom_C1"/>
    <property type="match status" value="1"/>
</dbReference>
<dbReference type="InterPro" id="IPR036909">
    <property type="entry name" value="Cyt_c-like_dom_sf"/>
</dbReference>
<dbReference type="AlphaFoldDB" id="A0AAD1D2X7"/>
<dbReference type="Gene3D" id="1.20.5.100">
    <property type="entry name" value="Cytochrome c1, transmembrane anchor, C-terminal"/>
    <property type="match status" value="1"/>
</dbReference>
<feature type="transmembrane region" description="Helical" evidence="14">
    <location>
        <begin position="249"/>
        <end position="267"/>
    </location>
</feature>
<comment type="cofactor">
    <cofactor evidence="13">
        <name>heme c</name>
        <dbReference type="ChEBI" id="CHEBI:61717"/>
    </cofactor>
    <text evidence="13">Binds 1 heme c group covalently per subunit.</text>
</comment>
<organism evidence="16 18">
    <name type="scientific">Sphingosinicella microcystinivorans</name>
    <dbReference type="NCBI Taxonomy" id="335406"/>
    <lineage>
        <taxon>Bacteria</taxon>
        <taxon>Pseudomonadati</taxon>
        <taxon>Pseudomonadota</taxon>
        <taxon>Alphaproteobacteria</taxon>
        <taxon>Sphingomonadales</taxon>
        <taxon>Sphingosinicellaceae</taxon>
        <taxon>Sphingosinicella</taxon>
    </lineage>
</organism>
<dbReference type="InterPro" id="IPR002326">
    <property type="entry name" value="Cyt_c1"/>
</dbReference>
<evidence type="ECO:0000256" key="13">
    <source>
        <dbReference type="PIRSR" id="PIRSR602326-1"/>
    </source>
</evidence>
<dbReference type="PANTHER" id="PTHR10266">
    <property type="entry name" value="CYTOCHROME C1"/>
    <property type="match status" value="1"/>
</dbReference>
<dbReference type="Gene3D" id="1.10.760.10">
    <property type="entry name" value="Cytochrome c-like domain"/>
    <property type="match status" value="1"/>
</dbReference>
<sequence length="277" mass="30394">MVRLFGIAIGAVFCVVLLFAALSPREATEVDPTLAFHKHPKQVHWSWDGPIGLGVFGGYDRVQLQRGFQVYKEVCSACHSLNRVAFRNLTEIGFSEAEVKAIAKNWVHEVPTINQETGEAATRPAILSDKMPLVYANEIAARAANNNALPPDLSLITKARADGSNYVYSLISGFEDAPADFPADRRPEAPLHYNPYFHSLAIAMAPPLSAGQVTYAEGQPEATVDQMSQDVAAFLTWAAEPKMESRKRAGLGVIVFLLILTSLAYMSKRRVWAAIKH</sequence>
<gene>
    <name evidence="17" type="ORF">DFR51_2254</name>
    <name evidence="16" type="ORF">SmB9_04540</name>
</gene>
<dbReference type="PANTHER" id="PTHR10266:SF3">
    <property type="entry name" value="CYTOCHROME C1, HEME PROTEIN, MITOCHONDRIAL"/>
    <property type="match status" value="1"/>
</dbReference>
<dbReference type="Proteomes" id="UP000276029">
    <property type="component" value="Unassembled WGS sequence"/>
</dbReference>
<evidence type="ECO:0000256" key="7">
    <source>
        <dbReference type="ARBA" id="ARBA00022692"/>
    </source>
</evidence>
<dbReference type="EMBL" id="AP018711">
    <property type="protein sequence ID" value="BBE32796.1"/>
    <property type="molecule type" value="Genomic_DNA"/>
</dbReference>
<name>A0AAD1D2X7_SPHMI</name>
<keyword evidence="7 14" id="KW-0812">Transmembrane</keyword>
<evidence type="ECO:0000256" key="10">
    <source>
        <dbReference type="ARBA" id="ARBA00022989"/>
    </source>
</evidence>
<keyword evidence="12 14" id="KW-0472">Membrane</keyword>
<keyword evidence="4" id="KW-0813">Transport</keyword>
<keyword evidence="9" id="KW-0249">Electron transport</keyword>
<dbReference type="GO" id="GO:0046872">
    <property type="term" value="F:metal ion binding"/>
    <property type="evidence" value="ECO:0007669"/>
    <property type="project" value="UniProtKB-KW"/>
</dbReference>
<keyword evidence="8 13" id="KW-0479">Metal-binding</keyword>
<keyword evidence="19" id="KW-1185">Reference proteome</keyword>
<evidence type="ECO:0000256" key="9">
    <source>
        <dbReference type="ARBA" id="ARBA00022982"/>
    </source>
</evidence>
<dbReference type="SUPFAM" id="SSF46626">
    <property type="entry name" value="Cytochrome c"/>
    <property type="match status" value="1"/>
</dbReference>
<feature type="binding site" description="covalent" evidence="13">
    <location>
        <position position="75"/>
    </location>
    <ligand>
        <name>heme c</name>
        <dbReference type="ChEBI" id="CHEBI:61717"/>
    </ligand>
</feature>
<evidence type="ECO:0000256" key="4">
    <source>
        <dbReference type="ARBA" id="ARBA00022448"/>
    </source>
</evidence>
<evidence type="ECO:0000256" key="12">
    <source>
        <dbReference type="ARBA" id="ARBA00023136"/>
    </source>
</evidence>
<keyword evidence="5 13" id="KW-0349">Heme</keyword>
<dbReference type="GO" id="GO:0016020">
    <property type="term" value="C:membrane"/>
    <property type="evidence" value="ECO:0007669"/>
    <property type="project" value="UniProtKB-SubCell"/>
</dbReference>
<evidence type="ECO:0000256" key="3">
    <source>
        <dbReference type="ARBA" id="ARBA00016165"/>
    </source>
</evidence>
<dbReference type="GO" id="GO:0020037">
    <property type="term" value="F:heme binding"/>
    <property type="evidence" value="ECO:0007669"/>
    <property type="project" value="InterPro"/>
</dbReference>
<evidence type="ECO:0000256" key="8">
    <source>
        <dbReference type="ARBA" id="ARBA00022723"/>
    </source>
</evidence>
<evidence type="ECO:0000313" key="16">
    <source>
        <dbReference type="EMBL" id="BBE32796.1"/>
    </source>
</evidence>
<evidence type="ECO:0000256" key="6">
    <source>
        <dbReference type="ARBA" id="ARBA00022660"/>
    </source>
</evidence>
<keyword evidence="6" id="KW-0679">Respiratory chain</keyword>
<feature type="domain" description="Cytochrome c" evidence="15">
    <location>
        <begin position="62"/>
        <end position="171"/>
    </location>
</feature>